<accession>A0ABP6UGP6</accession>
<organism evidence="3 4">
    <name type="scientific">Streptomyces prasinosporus</name>
    <dbReference type="NCBI Taxonomy" id="68256"/>
    <lineage>
        <taxon>Bacteria</taxon>
        <taxon>Bacillati</taxon>
        <taxon>Actinomycetota</taxon>
        <taxon>Actinomycetes</taxon>
        <taxon>Kitasatosporales</taxon>
        <taxon>Streptomycetaceae</taxon>
        <taxon>Streptomyces</taxon>
        <taxon>Streptomyces albogriseolus group</taxon>
    </lineage>
</organism>
<keyword evidence="4" id="KW-1185">Reference proteome</keyword>
<dbReference type="InterPro" id="IPR049349">
    <property type="entry name" value="DUF2264_N"/>
</dbReference>
<gene>
    <name evidence="3" type="ORF">GCM10019016_135000</name>
</gene>
<evidence type="ECO:0000259" key="2">
    <source>
        <dbReference type="Pfam" id="PF10022"/>
    </source>
</evidence>
<reference evidence="4" key="1">
    <citation type="journal article" date="2019" name="Int. J. Syst. Evol. Microbiol.">
        <title>The Global Catalogue of Microorganisms (GCM) 10K type strain sequencing project: providing services to taxonomists for standard genome sequencing and annotation.</title>
        <authorList>
            <consortium name="The Broad Institute Genomics Platform"/>
            <consortium name="The Broad Institute Genome Sequencing Center for Infectious Disease"/>
            <person name="Wu L."/>
            <person name="Ma J."/>
        </authorList>
    </citation>
    <scope>NUCLEOTIDE SEQUENCE [LARGE SCALE GENOMIC DNA]</scope>
    <source>
        <strain evidence="4">JCM 4816</strain>
    </source>
</reference>
<evidence type="ECO:0000313" key="4">
    <source>
        <dbReference type="Proteomes" id="UP001501455"/>
    </source>
</evidence>
<dbReference type="Proteomes" id="UP001501455">
    <property type="component" value="Unassembled WGS sequence"/>
</dbReference>
<feature type="region of interest" description="Disordered" evidence="1">
    <location>
        <begin position="1"/>
        <end position="34"/>
    </location>
</feature>
<feature type="compositionally biased region" description="Low complexity" evidence="1">
    <location>
        <begin position="83"/>
        <end position="94"/>
    </location>
</feature>
<feature type="region of interest" description="Disordered" evidence="1">
    <location>
        <begin position="52"/>
        <end position="135"/>
    </location>
</feature>
<evidence type="ECO:0000256" key="1">
    <source>
        <dbReference type="SAM" id="MobiDB-lite"/>
    </source>
</evidence>
<protein>
    <recommendedName>
        <fullName evidence="2">DUF2264 domain-containing protein</fullName>
    </recommendedName>
</protein>
<dbReference type="EMBL" id="BAAAXF010000090">
    <property type="protein sequence ID" value="GAA3506385.1"/>
    <property type="molecule type" value="Genomic_DNA"/>
</dbReference>
<comment type="caution">
    <text evidence="3">The sequence shown here is derived from an EMBL/GenBank/DDBJ whole genome shotgun (WGS) entry which is preliminary data.</text>
</comment>
<proteinExistence type="predicted"/>
<feature type="domain" description="DUF2264" evidence="2">
    <location>
        <begin position="2"/>
        <end position="60"/>
    </location>
</feature>
<name>A0ABP6UGP6_9ACTN</name>
<sequence>MADGLLTAARRWSTPGGAPLDLPGRPSRSGARSDGLEGYARTFLAAAFRVAGTDGDDPHCGRRAYSTRTGPTAPGNVPDDHLAVAVGGRRSAARPVPGSPPGRWRCGTRSGERVRRRQDRGSPPAGACSVPPDAV</sequence>
<dbReference type="Pfam" id="PF10022">
    <property type="entry name" value="DUF2264"/>
    <property type="match status" value="1"/>
</dbReference>
<evidence type="ECO:0000313" key="3">
    <source>
        <dbReference type="EMBL" id="GAA3506385.1"/>
    </source>
</evidence>